<evidence type="ECO:0000259" key="13">
    <source>
        <dbReference type="Pfam" id="PF14841"/>
    </source>
</evidence>
<organism evidence="15 16">
    <name type="scientific">Congregibacter brevis</name>
    <dbReference type="NCBI Taxonomy" id="3081201"/>
    <lineage>
        <taxon>Bacteria</taxon>
        <taxon>Pseudomonadati</taxon>
        <taxon>Pseudomonadota</taxon>
        <taxon>Gammaproteobacteria</taxon>
        <taxon>Cellvibrionales</taxon>
        <taxon>Halieaceae</taxon>
        <taxon>Congregibacter</taxon>
    </lineage>
</organism>
<evidence type="ECO:0000256" key="4">
    <source>
        <dbReference type="ARBA" id="ARBA00021870"/>
    </source>
</evidence>
<keyword evidence="15" id="KW-0282">Flagellum</keyword>
<evidence type="ECO:0000259" key="12">
    <source>
        <dbReference type="Pfam" id="PF01706"/>
    </source>
</evidence>
<keyword evidence="16" id="KW-1185">Reference proteome</keyword>
<dbReference type="InterPro" id="IPR032779">
    <property type="entry name" value="FliG_M"/>
</dbReference>
<dbReference type="PRINTS" id="PR00954">
    <property type="entry name" value="FLGMOTORFLIG"/>
</dbReference>
<keyword evidence="7 11" id="KW-0283">Flagellar rotation</keyword>
<evidence type="ECO:0000256" key="9">
    <source>
        <dbReference type="ARBA" id="ARBA00023143"/>
    </source>
</evidence>
<dbReference type="EMBL" id="CP136865">
    <property type="protein sequence ID" value="WOJ96639.1"/>
    <property type="molecule type" value="Genomic_DNA"/>
</dbReference>
<dbReference type="InterPro" id="IPR000090">
    <property type="entry name" value="Flg_Motor_Flig"/>
</dbReference>
<comment type="function">
    <text evidence="10 11">FliG is one of three proteins (FliG, FliN, FliM) that forms the rotor-mounted switch complex (C ring), located at the base of the basal body. This complex interacts with the CheY and CheZ chemotaxis proteins, in addition to contacting components of the motor that determine the direction of flagellar rotation.</text>
</comment>
<evidence type="ECO:0000256" key="6">
    <source>
        <dbReference type="ARBA" id="ARBA00022500"/>
    </source>
</evidence>
<keyword evidence="11" id="KW-0997">Cell inner membrane</keyword>
<dbReference type="SUPFAM" id="SSF48029">
    <property type="entry name" value="FliG"/>
    <property type="match status" value="2"/>
</dbReference>
<dbReference type="InterPro" id="IPR011002">
    <property type="entry name" value="FliG_a-hlx"/>
</dbReference>
<gene>
    <name evidence="15" type="primary">fliG</name>
    <name evidence="15" type="ORF">R0137_15520</name>
</gene>
<dbReference type="Gene3D" id="1.10.220.30">
    <property type="match status" value="3"/>
</dbReference>
<evidence type="ECO:0000256" key="8">
    <source>
        <dbReference type="ARBA" id="ARBA00023136"/>
    </source>
</evidence>
<reference evidence="15 16" key="1">
    <citation type="submission" date="2023-10" db="EMBL/GenBank/DDBJ databases">
        <title>Two novel species belonging to the OM43/NOR5 clade.</title>
        <authorList>
            <person name="Park M."/>
        </authorList>
    </citation>
    <scope>NUCLEOTIDE SEQUENCE [LARGE SCALE GENOMIC DNA]</scope>
    <source>
        <strain evidence="15 16">IMCC45268</strain>
    </source>
</reference>
<feature type="domain" description="Flagellar motor switch protein FliG N-terminal" evidence="14">
    <location>
        <begin position="7"/>
        <end position="106"/>
    </location>
</feature>
<dbReference type="PANTHER" id="PTHR30534">
    <property type="entry name" value="FLAGELLAR MOTOR SWITCH PROTEIN FLIG"/>
    <property type="match status" value="1"/>
</dbReference>
<evidence type="ECO:0000256" key="1">
    <source>
        <dbReference type="ARBA" id="ARBA00004117"/>
    </source>
</evidence>
<feature type="domain" description="Flagellar motor switch protein FliG middle" evidence="13">
    <location>
        <begin position="119"/>
        <end position="189"/>
    </location>
</feature>
<evidence type="ECO:0000256" key="3">
    <source>
        <dbReference type="ARBA" id="ARBA00010299"/>
    </source>
</evidence>
<dbReference type="Pfam" id="PF01706">
    <property type="entry name" value="FliG_C"/>
    <property type="match status" value="1"/>
</dbReference>
<evidence type="ECO:0000256" key="7">
    <source>
        <dbReference type="ARBA" id="ARBA00022779"/>
    </source>
</evidence>
<feature type="domain" description="Flagellar motor switch protein FliG C-terminal" evidence="12">
    <location>
        <begin position="221"/>
        <end position="328"/>
    </location>
</feature>
<name>A0ABZ0IAU9_9GAMM</name>
<keyword evidence="9 11" id="KW-0975">Bacterial flagellum</keyword>
<evidence type="ECO:0000256" key="11">
    <source>
        <dbReference type="PIRNR" id="PIRNR003161"/>
    </source>
</evidence>
<protein>
    <recommendedName>
        <fullName evidence="4 11">Flagellar motor switch protein FliG</fullName>
    </recommendedName>
</protein>
<dbReference type="Pfam" id="PF14841">
    <property type="entry name" value="FliG_M"/>
    <property type="match status" value="1"/>
</dbReference>
<dbReference type="Pfam" id="PF14842">
    <property type="entry name" value="FliG_N"/>
    <property type="match status" value="1"/>
</dbReference>
<keyword evidence="6 11" id="KW-0145">Chemotaxis</keyword>
<keyword evidence="8 11" id="KW-0472">Membrane</keyword>
<dbReference type="PIRSF" id="PIRSF003161">
    <property type="entry name" value="FliG"/>
    <property type="match status" value="1"/>
</dbReference>
<evidence type="ECO:0000256" key="2">
    <source>
        <dbReference type="ARBA" id="ARBA00004515"/>
    </source>
</evidence>
<dbReference type="InterPro" id="IPR028263">
    <property type="entry name" value="FliG_N"/>
</dbReference>
<proteinExistence type="inferred from homology"/>
<dbReference type="Proteomes" id="UP001626549">
    <property type="component" value="Chromosome"/>
</dbReference>
<evidence type="ECO:0000256" key="5">
    <source>
        <dbReference type="ARBA" id="ARBA00022475"/>
    </source>
</evidence>
<evidence type="ECO:0000259" key="14">
    <source>
        <dbReference type="Pfam" id="PF14842"/>
    </source>
</evidence>
<dbReference type="RefSeq" id="WP_407327316.1">
    <property type="nucleotide sequence ID" value="NZ_CP136865.1"/>
</dbReference>
<keyword evidence="15" id="KW-0966">Cell projection</keyword>
<comment type="similarity">
    <text evidence="3 11">Belongs to the FliG family.</text>
</comment>
<accession>A0ABZ0IAU9</accession>
<keyword evidence="15" id="KW-0969">Cilium</keyword>
<comment type="subcellular location">
    <subcellularLocation>
        <location evidence="1 11">Bacterial flagellum basal body</location>
    </subcellularLocation>
    <subcellularLocation>
        <location evidence="2 11">Cell inner membrane</location>
        <topology evidence="2 11">Peripheral membrane protein</topology>
        <orientation evidence="2 11">Cytoplasmic side</orientation>
    </subcellularLocation>
</comment>
<keyword evidence="5 11" id="KW-1003">Cell membrane</keyword>
<dbReference type="PANTHER" id="PTHR30534:SF0">
    <property type="entry name" value="FLAGELLAR MOTOR SWITCH PROTEIN FLIG"/>
    <property type="match status" value="1"/>
</dbReference>
<dbReference type="NCBIfam" id="TIGR00207">
    <property type="entry name" value="fliG"/>
    <property type="match status" value="1"/>
</dbReference>
<sequence length="336" mass="36260">MAEAGPKLSGAQRAAIFLLGVGEESAASIMRHMEPREVQRVGEAMTSLVGVSDDQLTEVLGEFNTKAGSINPLGLGASDFAKRVMVQALGEDKANSMLAKVMPGKAKTRGIEALKWMDPASVAAIISEEHPQIMAIVLASLDEEQAADVLSELPKELHSDLMLRIAKLEMIDPAAMEELDKVLEKQLGRASKTPPRAVNGLTSAAAIMNNVDADMEVSVMEALRESDADTTDKIAELMFVFDDLMDLDDRGMQRLIREISVDTLVVALKGVDDQLQEKFFGNMSSRAADMLREDLDAKGPMKLTEVESAQKEILASAKQLADEGELMIGKGGDDFV</sequence>
<evidence type="ECO:0000313" key="16">
    <source>
        <dbReference type="Proteomes" id="UP001626549"/>
    </source>
</evidence>
<dbReference type="InterPro" id="IPR023087">
    <property type="entry name" value="Flg_Motor_Flig_C"/>
</dbReference>
<evidence type="ECO:0000313" key="15">
    <source>
        <dbReference type="EMBL" id="WOJ96639.1"/>
    </source>
</evidence>
<evidence type="ECO:0000256" key="10">
    <source>
        <dbReference type="ARBA" id="ARBA00025598"/>
    </source>
</evidence>